<dbReference type="InterPro" id="IPR036921">
    <property type="entry name" value="PurM-like_N_sf"/>
</dbReference>
<gene>
    <name evidence="13" type="primary">purM</name>
    <name evidence="16" type="ORF">D1093_04150</name>
</gene>
<comment type="pathway">
    <text evidence="1 13">Purine metabolism; IMP biosynthesis via de novo pathway; 5-amino-1-(5-phospho-D-ribosyl)imidazole from N(2)-formyl-N(1)-(5-phospho-D-ribosyl)glycinamide: step 2/2.</text>
</comment>
<dbReference type="CDD" id="cd02196">
    <property type="entry name" value="PurM"/>
    <property type="match status" value="1"/>
</dbReference>
<feature type="domain" description="PurM-like N-terminal" evidence="14">
    <location>
        <begin position="69"/>
        <end position="172"/>
    </location>
</feature>
<dbReference type="UniPathway" id="UPA00074">
    <property type="reaction ID" value="UER00129"/>
</dbReference>
<dbReference type="InterPro" id="IPR016188">
    <property type="entry name" value="PurM-like_N"/>
</dbReference>
<dbReference type="Gene3D" id="3.90.650.10">
    <property type="entry name" value="PurM-like C-terminal domain"/>
    <property type="match status" value="1"/>
</dbReference>
<dbReference type="InterPro" id="IPR036676">
    <property type="entry name" value="PurM-like_C_sf"/>
</dbReference>
<dbReference type="InterPro" id="IPR010918">
    <property type="entry name" value="PurM-like_C_dom"/>
</dbReference>
<dbReference type="KEGG" id="bky:D1093_04150"/>
<dbReference type="EC" id="6.3.3.1" evidence="3 13"/>
<keyword evidence="8 13" id="KW-0067">ATP-binding</keyword>
<evidence type="ECO:0000259" key="14">
    <source>
        <dbReference type="Pfam" id="PF00586"/>
    </source>
</evidence>
<evidence type="ECO:0000256" key="2">
    <source>
        <dbReference type="ARBA" id="ARBA00010280"/>
    </source>
</evidence>
<dbReference type="Gene3D" id="3.30.1330.10">
    <property type="entry name" value="PurM-like, N-terminal domain"/>
    <property type="match status" value="1"/>
</dbReference>
<evidence type="ECO:0000313" key="16">
    <source>
        <dbReference type="EMBL" id="QEE08841.1"/>
    </source>
</evidence>
<keyword evidence="7 13" id="KW-0658">Purine biosynthesis</keyword>
<dbReference type="GO" id="GO:0004637">
    <property type="term" value="F:phosphoribosylamine-glycine ligase activity"/>
    <property type="evidence" value="ECO:0007669"/>
    <property type="project" value="TreeGrafter"/>
</dbReference>
<dbReference type="GO" id="GO:0005829">
    <property type="term" value="C:cytosol"/>
    <property type="evidence" value="ECO:0007669"/>
    <property type="project" value="TreeGrafter"/>
</dbReference>
<comment type="subcellular location">
    <subcellularLocation>
        <location evidence="13">Cytoplasm</location>
    </subcellularLocation>
</comment>
<accession>A0A5B9CWQ4</accession>
<dbReference type="EMBL" id="CP031843">
    <property type="protein sequence ID" value="QEE08841.1"/>
    <property type="molecule type" value="Genomic_DNA"/>
</dbReference>
<dbReference type="FunFam" id="3.30.1330.10:FF:000001">
    <property type="entry name" value="Phosphoribosylformylglycinamidine cyclo-ligase"/>
    <property type="match status" value="1"/>
</dbReference>
<evidence type="ECO:0000313" key="17">
    <source>
        <dbReference type="Proteomes" id="UP000321940"/>
    </source>
</evidence>
<evidence type="ECO:0000256" key="13">
    <source>
        <dbReference type="HAMAP-Rule" id="MF_00741"/>
    </source>
</evidence>
<evidence type="ECO:0000256" key="11">
    <source>
        <dbReference type="ARBA" id="ARBA00033093"/>
    </source>
</evidence>
<sequence length="363" mass="38461">MSNQDLTNTKSKAGLTYAKAGVNIDVGNAMVEKIKPFIRATKRAGADAEIGGFGGLFDLKAAGFTDPILVAANDGVGTKLKIAIEVGYHHTVGIDLVAMCVNDLLVQGAEPLFFLDYFATGKLDPEQGAAIVSGIAEGCKQAGAALIGGETAEMPGMYAEGDYDLAGFAVGACERCALLPSKDLTEGDIILGLSASGIHSNGFSLVRRIIQQSHLKWNDPAPFAPENSLGTALLTPTRIYVKSLLPIMQKYEGIKALAHITGGGFPENIPRVIPSSLCAEINLSTIKVPSVFSWIAKQGKIEEIEMLRTFNCGIGMIIIVAQYAAETITQALEKNGEAVTPLGILTKRQDQNKGILYKGKLHL</sequence>
<keyword evidence="5 13" id="KW-0436">Ligase</keyword>
<dbReference type="Pfam" id="PF02769">
    <property type="entry name" value="AIRS_C"/>
    <property type="match status" value="1"/>
</dbReference>
<keyword evidence="6 13" id="KW-0547">Nucleotide-binding</keyword>
<comment type="similarity">
    <text evidence="2 13">Belongs to the AIR synthase family.</text>
</comment>
<evidence type="ECO:0000256" key="6">
    <source>
        <dbReference type="ARBA" id="ARBA00022741"/>
    </source>
</evidence>
<evidence type="ECO:0000256" key="7">
    <source>
        <dbReference type="ARBA" id="ARBA00022755"/>
    </source>
</evidence>
<organism evidence="16 17">
    <name type="scientific">Bartonella kosoyi</name>
    <dbReference type="NCBI Taxonomy" id="2133959"/>
    <lineage>
        <taxon>Bacteria</taxon>
        <taxon>Pseudomonadati</taxon>
        <taxon>Pseudomonadota</taxon>
        <taxon>Alphaproteobacteria</taxon>
        <taxon>Hyphomicrobiales</taxon>
        <taxon>Bartonellaceae</taxon>
        <taxon>Bartonella</taxon>
    </lineage>
</organism>
<keyword evidence="17" id="KW-1185">Reference proteome</keyword>
<evidence type="ECO:0000256" key="12">
    <source>
        <dbReference type="ARBA" id="ARBA00049057"/>
    </source>
</evidence>
<comment type="catalytic activity">
    <reaction evidence="12 13">
        <text>2-formamido-N(1)-(5-O-phospho-beta-D-ribosyl)acetamidine + ATP = 5-amino-1-(5-phospho-beta-D-ribosyl)imidazole + ADP + phosphate + H(+)</text>
        <dbReference type="Rhea" id="RHEA:23032"/>
        <dbReference type="ChEBI" id="CHEBI:15378"/>
        <dbReference type="ChEBI" id="CHEBI:30616"/>
        <dbReference type="ChEBI" id="CHEBI:43474"/>
        <dbReference type="ChEBI" id="CHEBI:137981"/>
        <dbReference type="ChEBI" id="CHEBI:147287"/>
        <dbReference type="ChEBI" id="CHEBI:456216"/>
        <dbReference type="EC" id="6.3.3.1"/>
    </reaction>
</comment>
<feature type="domain" description="PurM-like C-terminal" evidence="15">
    <location>
        <begin position="186"/>
        <end position="350"/>
    </location>
</feature>
<keyword evidence="13" id="KW-0963">Cytoplasm</keyword>
<dbReference type="SUPFAM" id="SSF55326">
    <property type="entry name" value="PurM N-terminal domain-like"/>
    <property type="match status" value="1"/>
</dbReference>
<dbReference type="Pfam" id="PF00586">
    <property type="entry name" value="AIRS"/>
    <property type="match status" value="1"/>
</dbReference>
<evidence type="ECO:0000256" key="4">
    <source>
        <dbReference type="ARBA" id="ARBA00020367"/>
    </source>
</evidence>
<evidence type="ECO:0000256" key="5">
    <source>
        <dbReference type="ARBA" id="ARBA00022598"/>
    </source>
</evidence>
<proteinExistence type="inferred from homology"/>
<dbReference type="FunFam" id="3.90.650.10:FF:000007">
    <property type="entry name" value="Trifunctional purine biosynthetic protein adenosine-3"/>
    <property type="match status" value="1"/>
</dbReference>
<evidence type="ECO:0000256" key="9">
    <source>
        <dbReference type="ARBA" id="ARBA00031908"/>
    </source>
</evidence>
<protein>
    <recommendedName>
        <fullName evidence="4 13">Phosphoribosylformylglycinamidine cyclo-ligase</fullName>
        <ecNumber evidence="3 13">6.3.3.1</ecNumber>
    </recommendedName>
    <alternativeName>
        <fullName evidence="10 13">AIR synthase</fullName>
    </alternativeName>
    <alternativeName>
        <fullName evidence="11 13">AIRS</fullName>
    </alternativeName>
    <alternativeName>
        <fullName evidence="9 13">Phosphoribosyl-aminoimidazole synthetase</fullName>
    </alternativeName>
</protein>
<dbReference type="HAMAP" id="MF_00741">
    <property type="entry name" value="AIRS"/>
    <property type="match status" value="1"/>
</dbReference>
<evidence type="ECO:0000256" key="10">
    <source>
        <dbReference type="ARBA" id="ARBA00032931"/>
    </source>
</evidence>
<dbReference type="AlphaFoldDB" id="A0A5B9CWQ4"/>
<dbReference type="GO" id="GO:0006189">
    <property type="term" value="P:'de novo' IMP biosynthetic process"/>
    <property type="evidence" value="ECO:0007669"/>
    <property type="project" value="UniProtKB-UniRule"/>
</dbReference>
<dbReference type="GO" id="GO:0046084">
    <property type="term" value="P:adenine biosynthetic process"/>
    <property type="evidence" value="ECO:0007669"/>
    <property type="project" value="TreeGrafter"/>
</dbReference>
<reference evidence="16 17" key="1">
    <citation type="journal article" date="2020" name="Int. J. Syst. Evol. Microbiol.">
        <title>Bartonella kosoyi sp. nov. and Bartonella krasnovii sp. nov., two novel species closely related to the zoonotic Bartonella elizabethae, isolated from black rats and wild desert rodent-fleas.</title>
        <authorList>
            <person name="Gutierrez R."/>
            <person name="Shalit T."/>
            <person name="Markus B."/>
            <person name="Yuan C."/>
            <person name="Nachum-Biala Y."/>
            <person name="Elad D."/>
            <person name="Harrus S."/>
        </authorList>
    </citation>
    <scope>NUCLEOTIDE SEQUENCE [LARGE SCALE GENOMIC DNA]</scope>
    <source>
        <strain evidence="16 17">Tel Aviv</strain>
    </source>
</reference>
<dbReference type="RefSeq" id="WP_120100854.1">
    <property type="nucleotide sequence ID" value="NZ_CP031843.2"/>
</dbReference>
<evidence type="ECO:0000256" key="3">
    <source>
        <dbReference type="ARBA" id="ARBA00013047"/>
    </source>
</evidence>
<dbReference type="PANTHER" id="PTHR10520">
    <property type="entry name" value="TRIFUNCTIONAL PURINE BIOSYNTHETIC PROTEIN ADENOSINE-3-RELATED"/>
    <property type="match status" value="1"/>
</dbReference>
<dbReference type="GO" id="GO:0004641">
    <property type="term" value="F:phosphoribosylformylglycinamidine cyclo-ligase activity"/>
    <property type="evidence" value="ECO:0007669"/>
    <property type="project" value="UniProtKB-UniRule"/>
</dbReference>
<dbReference type="SUPFAM" id="SSF56042">
    <property type="entry name" value="PurM C-terminal domain-like"/>
    <property type="match status" value="1"/>
</dbReference>
<evidence type="ECO:0000256" key="8">
    <source>
        <dbReference type="ARBA" id="ARBA00022840"/>
    </source>
</evidence>
<dbReference type="Proteomes" id="UP000321940">
    <property type="component" value="Chromosome"/>
</dbReference>
<evidence type="ECO:0000259" key="15">
    <source>
        <dbReference type="Pfam" id="PF02769"/>
    </source>
</evidence>
<evidence type="ECO:0000256" key="1">
    <source>
        <dbReference type="ARBA" id="ARBA00004686"/>
    </source>
</evidence>
<dbReference type="InterPro" id="IPR004733">
    <property type="entry name" value="PurM_cligase"/>
</dbReference>
<dbReference type="PANTHER" id="PTHR10520:SF12">
    <property type="entry name" value="TRIFUNCTIONAL PURINE BIOSYNTHETIC PROTEIN ADENOSINE-3"/>
    <property type="match status" value="1"/>
</dbReference>
<dbReference type="GO" id="GO:0005524">
    <property type="term" value="F:ATP binding"/>
    <property type="evidence" value="ECO:0007669"/>
    <property type="project" value="UniProtKB-KW"/>
</dbReference>
<dbReference type="NCBIfam" id="TIGR00878">
    <property type="entry name" value="purM"/>
    <property type="match status" value="1"/>
</dbReference>
<name>A0A5B9CWQ4_9HYPH</name>